<comment type="caution">
    <text evidence="6">The sequence shown here is derived from an EMBL/GenBank/DDBJ whole genome shotgun (WGS) entry which is preliminary data.</text>
</comment>
<feature type="region of interest" description="Disordered" evidence="4">
    <location>
        <begin position="12"/>
        <end position="46"/>
    </location>
</feature>
<dbReference type="InterPro" id="IPR030844">
    <property type="entry name" value="PAN3"/>
</dbReference>
<dbReference type="Gene3D" id="1.10.287.3700">
    <property type="match status" value="1"/>
</dbReference>
<feature type="region of interest" description="Disordered" evidence="4">
    <location>
        <begin position="144"/>
        <end position="191"/>
    </location>
</feature>
<name>A0A830HX85_9CHLO</name>
<keyword evidence="7" id="KW-1185">Reference proteome</keyword>
<dbReference type="GO" id="GO:0000932">
    <property type="term" value="C:P-body"/>
    <property type="evidence" value="ECO:0007669"/>
    <property type="project" value="TreeGrafter"/>
</dbReference>
<dbReference type="GO" id="GO:0008143">
    <property type="term" value="F:poly(A) binding"/>
    <property type="evidence" value="ECO:0007669"/>
    <property type="project" value="TreeGrafter"/>
</dbReference>
<dbReference type="GO" id="GO:0031251">
    <property type="term" value="C:PAN complex"/>
    <property type="evidence" value="ECO:0007669"/>
    <property type="project" value="InterPro"/>
</dbReference>
<dbReference type="InterPro" id="IPR041332">
    <property type="entry name" value="Pan3_CK"/>
</dbReference>
<reference evidence="6" key="1">
    <citation type="submission" date="2020-10" db="EMBL/GenBank/DDBJ databases">
        <title>Unveiling of a novel bifunctional photoreceptor, Dualchrome1, isolated from a cosmopolitan green alga.</title>
        <authorList>
            <person name="Suzuki S."/>
            <person name="Kawachi M."/>
        </authorList>
    </citation>
    <scope>NUCLEOTIDE SEQUENCE</scope>
    <source>
        <strain evidence="6">NIES 2893</strain>
    </source>
</reference>
<evidence type="ECO:0000313" key="6">
    <source>
        <dbReference type="EMBL" id="GHP11822.1"/>
    </source>
</evidence>
<feature type="compositionally biased region" description="Low complexity" evidence="4">
    <location>
        <begin position="12"/>
        <end position="34"/>
    </location>
</feature>
<evidence type="ECO:0000256" key="2">
    <source>
        <dbReference type="ARBA" id="ARBA00022741"/>
    </source>
</evidence>
<evidence type="ECO:0000259" key="5">
    <source>
        <dbReference type="Pfam" id="PF18101"/>
    </source>
</evidence>
<feature type="domain" description="Pan3 C-terminal knob" evidence="5">
    <location>
        <begin position="515"/>
        <end position="651"/>
    </location>
</feature>
<dbReference type="Pfam" id="PF18101">
    <property type="entry name" value="Pan3_CK"/>
    <property type="match status" value="1"/>
</dbReference>
<feature type="compositionally biased region" description="Basic residues" evidence="4">
    <location>
        <begin position="166"/>
        <end position="178"/>
    </location>
</feature>
<dbReference type="PANTHER" id="PTHR12272">
    <property type="entry name" value="DEADENYLATION COMPLEX SUBUNIT PAN3"/>
    <property type="match status" value="1"/>
</dbReference>
<dbReference type="PANTHER" id="PTHR12272:SF11">
    <property type="entry name" value="PAN2-PAN3 DEADENYLATION COMPLEX SUBUNIT PAN3"/>
    <property type="match status" value="1"/>
</dbReference>
<accession>A0A830HX85</accession>
<dbReference type="EMBL" id="BNJQ01000036">
    <property type="protein sequence ID" value="GHP11822.1"/>
    <property type="molecule type" value="Genomic_DNA"/>
</dbReference>
<evidence type="ECO:0000256" key="1">
    <source>
        <dbReference type="ARBA" id="ARBA00004496"/>
    </source>
</evidence>
<proteinExistence type="predicted"/>
<dbReference type="Gene3D" id="1.10.510.10">
    <property type="entry name" value="Transferase(Phosphotransferase) domain 1"/>
    <property type="match status" value="1"/>
</dbReference>
<protein>
    <recommendedName>
        <fullName evidence="5">Pan3 C-terminal knob domain-containing protein</fullName>
    </recommendedName>
</protein>
<dbReference type="GO" id="GO:0005524">
    <property type="term" value="F:ATP binding"/>
    <property type="evidence" value="ECO:0007669"/>
    <property type="project" value="UniProtKB-KW"/>
</dbReference>
<dbReference type="GO" id="GO:0000289">
    <property type="term" value="P:nuclear-transcribed mRNA poly(A) tail shortening"/>
    <property type="evidence" value="ECO:0007669"/>
    <property type="project" value="InterPro"/>
</dbReference>
<evidence type="ECO:0000313" key="7">
    <source>
        <dbReference type="Proteomes" id="UP000660262"/>
    </source>
</evidence>
<feature type="compositionally biased region" description="Polar residues" evidence="4">
    <location>
        <begin position="35"/>
        <end position="46"/>
    </location>
</feature>
<keyword evidence="2" id="KW-0547">Nucleotide-binding</keyword>
<gene>
    <name evidence="6" type="ORF">PPROV_001054900</name>
</gene>
<dbReference type="Proteomes" id="UP000660262">
    <property type="component" value="Unassembled WGS sequence"/>
</dbReference>
<sequence>MVDPTAAPFIPGGAAAAAAPPPSSVSVSAQPFVPTNTAKPRASSTLNQAAVSAPPFIRAGAATTGAAGTGMGLNQTAAAMPFVPASSRQPTAEAAPFVPLAQPPTNQVQQHVPVQPRPVLTEPSVPAGPPLGEVAQVPAATQHFGGGRVKNSAVGFGAPYSPHHPSDHHHHHQRHHSHAPHEKNNAPRPTPLSERFVDEAVRQEGHFKHLLSAGYVPPRPGHPPPDAEAPGVTPLPEFLGMYHSLGRLDADPSSQAVHAAAAMQAGSQFTGVTSTAYSGFATECMRAVSNVDGSSACIRVVAHSEPAVAIPAVARAARRWEKHKNHPCMSPVLSAFSAHEYGGHALLCVVCAYHPLSVSLHESLAAPGNTVGVRRKLGEDATWRFACQLLSLIADVHANGLYFSPSDLHATKLLVDGSRVRVGGVGLGLALGLDAAQAETARNPTSVLARQKGDLLHLASALAMAASGAHVSDPIELCLAELSGPGGGVTPELIAFLRALAAPAAGGGFSTAAEALSRIGGRLARQLVAAEVRYDRSMTNLGVELDNGRMARLLVKLCIVVDHQGLPGGGGRWGETGDRYVLKLLHDFIFHQAQPDTGLPLLDWGHVAESLNKLDAGLEEEVTLMSRDGGTLLVVSFAELKRALLSAYAELSGMRM</sequence>
<dbReference type="OrthoDB" id="204958at2759"/>
<organism evidence="6 7">
    <name type="scientific">Pycnococcus provasolii</name>
    <dbReference type="NCBI Taxonomy" id="41880"/>
    <lineage>
        <taxon>Eukaryota</taxon>
        <taxon>Viridiplantae</taxon>
        <taxon>Chlorophyta</taxon>
        <taxon>Pseudoscourfieldiophyceae</taxon>
        <taxon>Pseudoscourfieldiales</taxon>
        <taxon>Pycnococcaceae</taxon>
        <taxon>Pycnococcus</taxon>
    </lineage>
</organism>
<keyword evidence="3" id="KW-0067">ATP-binding</keyword>
<dbReference type="AlphaFoldDB" id="A0A830HX85"/>
<evidence type="ECO:0000256" key="4">
    <source>
        <dbReference type="SAM" id="MobiDB-lite"/>
    </source>
</evidence>
<comment type="subcellular location">
    <subcellularLocation>
        <location evidence="1">Cytoplasm</location>
    </subcellularLocation>
</comment>
<dbReference type="Gene3D" id="1.20.5.5160">
    <property type="match status" value="1"/>
</dbReference>
<evidence type="ECO:0000256" key="3">
    <source>
        <dbReference type="ARBA" id="ARBA00022840"/>
    </source>
</evidence>